<proteinExistence type="predicted"/>
<name>A0ABQ8ITC6_DERPT</name>
<sequence length="74" mass="8793">MFFDNRLDRFSTETKKQKQKQITNTVNIISKVIMDAIFNNNNDYIELIVSIRSFCIREMAKSKKKGKIANIHRR</sequence>
<dbReference type="Proteomes" id="UP000887458">
    <property type="component" value="Unassembled WGS sequence"/>
</dbReference>
<evidence type="ECO:0000313" key="2">
    <source>
        <dbReference type="Proteomes" id="UP000887458"/>
    </source>
</evidence>
<comment type="caution">
    <text evidence="1">The sequence shown here is derived from an EMBL/GenBank/DDBJ whole genome shotgun (WGS) entry which is preliminary data.</text>
</comment>
<reference evidence="1 2" key="2">
    <citation type="journal article" date="2022" name="Mol. Biol. Evol.">
        <title>Comparative Genomics Reveals Insights into the Divergent Evolution of Astigmatic Mites and Household Pest Adaptations.</title>
        <authorList>
            <person name="Xiong Q."/>
            <person name="Wan A.T."/>
            <person name="Liu X."/>
            <person name="Fung C.S."/>
            <person name="Xiao X."/>
            <person name="Malainual N."/>
            <person name="Hou J."/>
            <person name="Wang L."/>
            <person name="Wang M."/>
            <person name="Yang K.Y."/>
            <person name="Cui Y."/>
            <person name="Leung E.L."/>
            <person name="Nong W."/>
            <person name="Shin S.K."/>
            <person name="Au S.W."/>
            <person name="Jeong K.Y."/>
            <person name="Chew F.T."/>
            <person name="Hui J.H."/>
            <person name="Leung T.F."/>
            <person name="Tungtrongchitr A."/>
            <person name="Zhong N."/>
            <person name="Liu Z."/>
            <person name="Tsui S.K."/>
        </authorList>
    </citation>
    <scope>NUCLEOTIDE SEQUENCE [LARGE SCALE GENOMIC DNA]</scope>
    <source>
        <strain evidence="1">Derp</strain>
    </source>
</reference>
<evidence type="ECO:0000313" key="1">
    <source>
        <dbReference type="EMBL" id="KAH9413560.1"/>
    </source>
</evidence>
<gene>
    <name evidence="1" type="ORF">DERP_009261</name>
</gene>
<accession>A0ABQ8ITC6</accession>
<dbReference type="EMBL" id="NJHN03000120">
    <property type="protein sequence ID" value="KAH9413560.1"/>
    <property type="molecule type" value="Genomic_DNA"/>
</dbReference>
<reference evidence="1 2" key="1">
    <citation type="journal article" date="2018" name="J. Allergy Clin. Immunol.">
        <title>High-quality assembly of Dermatophagoides pteronyssinus genome and transcriptome reveals a wide range of novel allergens.</title>
        <authorList>
            <person name="Liu X.Y."/>
            <person name="Yang K.Y."/>
            <person name="Wang M.Q."/>
            <person name="Kwok J.S."/>
            <person name="Zeng X."/>
            <person name="Yang Z."/>
            <person name="Xiao X.J."/>
            <person name="Lau C.P."/>
            <person name="Li Y."/>
            <person name="Huang Z.M."/>
            <person name="Ba J.G."/>
            <person name="Yim A.K."/>
            <person name="Ouyang C.Y."/>
            <person name="Ngai S.M."/>
            <person name="Chan T.F."/>
            <person name="Leung E.L."/>
            <person name="Liu L."/>
            <person name="Liu Z.G."/>
            <person name="Tsui S.K."/>
        </authorList>
    </citation>
    <scope>NUCLEOTIDE SEQUENCE [LARGE SCALE GENOMIC DNA]</scope>
    <source>
        <strain evidence="1">Derp</strain>
    </source>
</reference>
<protein>
    <submittedName>
        <fullName evidence="1">Uncharacterized protein</fullName>
    </submittedName>
</protein>
<keyword evidence="2" id="KW-1185">Reference proteome</keyword>
<organism evidence="1 2">
    <name type="scientific">Dermatophagoides pteronyssinus</name>
    <name type="common">European house dust mite</name>
    <dbReference type="NCBI Taxonomy" id="6956"/>
    <lineage>
        <taxon>Eukaryota</taxon>
        <taxon>Metazoa</taxon>
        <taxon>Ecdysozoa</taxon>
        <taxon>Arthropoda</taxon>
        <taxon>Chelicerata</taxon>
        <taxon>Arachnida</taxon>
        <taxon>Acari</taxon>
        <taxon>Acariformes</taxon>
        <taxon>Sarcoptiformes</taxon>
        <taxon>Astigmata</taxon>
        <taxon>Psoroptidia</taxon>
        <taxon>Analgoidea</taxon>
        <taxon>Pyroglyphidae</taxon>
        <taxon>Dermatophagoidinae</taxon>
        <taxon>Dermatophagoides</taxon>
    </lineage>
</organism>